<evidence type="ECO:0000313" key="1">
    <source>
        <dbReference type="EMBL" id="JAH56884.1"/>
    </source>
</evidence>
<dbReference type="AlphaFoldDB" id="A0A0E9TT72"/>
<sequence length="36" mass="4308">MFLCRKYRVGLYNFKKKKKNKQTGGGLHYKLDNSDK</sequence>
<organism evidence="1">
    <name type="scientific">Anguilla anguilla</name>
    <name type="common">European freshwater eel</name>
    <name type="synonym">Muraena anguilla</name>
    <dbReference type="NCBI Taxonomy" id="7936"/>
    <lineage>
        <taxon>Eukaryota</taxon>
        <taxon>Metazoa</taxon>
        <taxon>Chordata</taxon>
        <taxon>Craniata</taxon>
        <taxon>Vertebrata</taxon>
        <taxon>Euteleostomi</taxon>
        <taxon>Actinopterygii</taxon>
        <taxon>Neopterygii</taxon>
        <taxon>Teleostei</taxon>
        <taxon>Anguilliformes</taxon>
        <taxon>Anguillidae</taxon>
        <taxon>Anguilla</taxon>
    </lineage>
</organism>
<reference evidence="1" key="1">
    <citation type="submission" date="2014-11" db="EMBL/GenBank/DDBJ databases">
        <authorList>
            <person name="Amaro Gonzalez C."/>
        </authorList>
    </citation>
    <scope>NUCLEOTIDE SEQUENCE</scope>
</reference>
<proteinExistence type="predicted"/>
<reference evidence="1" key="2">
    <citation type="journal article" date="2015" name="Fish Shellfish Immunol.">
        <title>Early steps in the European eel (Anguilla anguilla)-Vibrio vulnificus interaction in the gills: Role of the RtxA13 toxin.</title>
        <authorList>
            <person name="Callol A."/>
            <person name="Pajuelo D."/>
            <person name="Ebbesson L."/>
            <person name="Teles M."/>
            <person name="MacKenzie S."/>
            <person name="Amaro C."/>
        </authorList>
    </citation>
    <scope>NUCLEOTIDE SEQUENCE</scope>
</reference>
<name>A0A0E9TT72_ANGAN</name>
<dbReference type="EMBL" id="GBXM01051693">
    <property type="protein sequence ID" value="JAH56884.1"/>
    <property type="molecule type" value="Transcribed_RNA"/>
</dbReference>
<accession>A0A0E9TT72</accession>
<protein>
    <submittedName>
        <fullName evidence="1">Uncharacterized protein</fullName>
    </submittedName>
</protein>